<dbReference type="AlphaFoldDB" id="A0AA96W8Z4"/>
<keyword evidence="1" id="KW-0812">Transmembrane</keyword>
<name>A0AA96W8Z4_9CYAN</name>
<protein>
    <submittedName>
        <fullName evidence="2">Uncharacterized protein</fullName>
    </submittedName>
</protein>
<evidence type="ECO:0000256" key="1">
    <source>
        <dbReference type="SAM" id="Phobius"/>
    </source>
</evidence>
<keyword evidence="1" id="KW-1133">Transmembrane helix</keyword>
<evidence type="ECO:0000313" key="2">
    <source>
        <dbReference type="EMBL" id="WNZ21907.1"/>
    </source>
</evidence>
<accession>A0AA96W8Z4</accession>
<reference evidence="2" key="1">
    <citation type="submission" date="2020-05" db="EMBL/GenBank/DDBJ databases">
        <authorList>
            <person name="Zhu T."/>
            <person name="Keshari N."/>
            <person name="Lu X."/>
        </authorList>
    </citation>
    <scope>NUCLEOTIDE SEQUENCE</scope>
    <source>
        <strain evidence="2">NK1-12</strain>
    </source>
</reference>
<sequence length="154" mass="17579">MLESRLVQARLLLWQIWQVLRRLGQHVMALIIAVLMPWAIWLGLPSLFGYCTGAEVNAGLLTNLIEAALPLTECEEILQPDAAERRGPMTEARPDLNHWILRIEAPINANESVLLPNQPLQFNLLNLFDQPYYTTFPDASTHLVQEPAMRPLWM</sequence>
<keyword evidence="1" id="KW-0472">Membrane</keyword>
<dbReference type="RefSeq" id="WP_316433232.1">
    <property type="nucleotide sequence ID" value="NZ_CP053586.1"/>
</dbReference>
<dbReference type="EMBL" id="CP053586">
    <property type="protein sequence ID" value="WNZ21907.1"/>
    <property type="molecule type" value="Genomic_DNA"/>
</dbReference>
<organism evidence="2">
    <name type="scientific">Leptolyngbya sp. NK1-12</name>
    <dbReference type="NCBI Taxonomy" id="2547451"/>
    <lineage>
        <taxon>Bacteria</taxon>
        <taxon>Bacillati</taxon>
        <taxon>Cyanobacteriota</taxon>
        <taxon>Cyanophyceae</taxon>
        <taxon>Leptolyngbyales</taxon>
        <taxon>Leptolyngbyaceae</taxon>
        <taxon>Leptolyngbya group</taxon>
        <taxon>Leptolyngbya</taxon>
    </lineage>
</organism>
<proteinExistence type="predicted"/>
<feature type="transmembrane region" description="Helical" evidence="1">
    <location>
        <begin position="27"/>
        <end position="48"/>
    </location>
</feature>
<gene>
    <name evidence="2" type="ORF">HJG54_02835</name>
</gene>